<dbReference type="PANTHER" id="PTHR23303:SF15">
    <property type="entry name" value="COLOSSIN-A"/>
    <property type="match status" value="1"/>
</dbReference>
<evidence type="ECO:0000259" key="5">
    <source>
        <dbReference type="Pfam" id="PF17210"/>
    </source>
</evidence>
<evidence type="ECO:0000313" key="6">
    <source>
        <dbReference type="EMBL" id="RAI73768.1"/>
    </source>
</evidence>
<keyword evidence="3" id="KW-0732">Signal</keyword>
<feature type="domain" description="SD-repeat containing protein B" evidence="5">
    <location>
        <begin position="401"/>
        <end position="432"/>
    </location>
</feature>
<sequence length="452" mass="45383">MANQGGDPTKDSDLNPLTSQSTSFTLAPGTTNNDIDLGLKPLGATIGDFVWSDTNGNGVQDSGEPGIAGVTVQLVDPVSGTVVSTTVTDSGGKYVFSNVPSGSYIIKVTAPAGTTFTTPLTGSTGTDSNITSSTGSVGSTSPFSVTAGQQELTVDAGLKPLGAIIGDFVWNDTNGNGVQDSGEPGIPNVVVTLYVNGVVSQTTTTDPTGHYSFTGVTGGTSNTYTVGITPPVGFTATLPNQGGDPTKDSDLNPSTGQSTSFTLAPGTTNNDIDLGLKPLGATIGDFVWSDTNGNGVQDSGEPGIAGVTVQLVDPVSGTVVSTTVTDSGGKYVFSNVPSGSYIIKVTAPAGTTFTTPLTGSTGTDSNITSSTGSVGSTSPFSVTAGQQELTVDAGLKPLGAIIGDFVWNDTNGNGVQDSGEPGIPNVVVTLYVNGLCLKRRRPIRQGTTASQA</sequence>
<dbReference type="InterPro" id="IPR013783">
    <property type="entry name" value="Ig-like_fold"/>
</dbReference>
<feature type="compositionally biased region" description="Polar residues" evidence="4">
    <location>
        <begin position="15"/>
        <end position="30"/>
    </location>
</feature>
<evidence type="ECO:0000256" key="1">
    <source>
        <dbReference type="ARBA" id="ARBA00004613"/>
    </source>
</evidence>
<feature type="compositionally biased region" description="Polar residues" evidence="4">
    <location>
        <begin position="251"/>
        <end position="266"/>
    </location>
</feature>
<proteinExistence type="predicted"/>
<gene>
    <name evidence="6" type="ORF">HMF3257_03970</name>
</gene>
<organism evidence="6 7">
    <name type="scientific">Spirosoma telluris</name>
    <dbReference type="NCBI Taxonomy" id="2183553"/>
    <lineage>
        <taxon>Bacteria</taxon>
        <taxon>Pseudomonadati</taxon>
        <taxon>Bacteroidota</taxon>
        <taxon>Cytophagia</taxon>
        <taxon>Cytophagales</taxon>
        <taxon>Cytophagaceae</taxon>
        <taxon>Spirosoma</taxon>
    </lineage>
</organism>
<evidence type="ECO:0000256" key="3">
    <source>
        <dbReference type="ARBA" id="ARBA00022729"/>
    </source>
</evidence>
<keyword evidence="7" id="KW-1185">Reference proteome</keyword>
<dbReference type="GO" id="GO:0005576">
    <property type="term" value="C:extracellular region"/>
    <property type="evidence" value="ECO:0007669"/>
    <property type="project" value="UniProtKB-SubCell"/>
</dbReference>
<comment type="subcellular location">
    <subcellularLocation>
        <location evidence="1">Secreted</location>
    </subcellularLocation>
</comment>
<dbReference type="PANTHER" id="PTHR23303">
    <property type="entry name" value="CARBOXYPEPTIDASE REGULATORY REGION-CONTAINING"/>
    <property type="match status" value="1"/>
</dbReference>
<dbReference type="Gene3D" id="2.60.40.10">
    <property type="entry name" value="Immunoglobulins"/>
    <property type="match status" value="4"/>
</dbReference>
<accession>A0A327NMD7</accession>
<dbReference type="InterPro" id="IPR051417">
    <property type="entry name" value="SDr/BOS_complex"/>
</dbReference>
<dbReference type="RefSeq" id="WP_111340643.1">
    <property type="nucleotide sequence ID" value="NZ_QLII01000001.1"/>
</dbReference>
<dbReference type="AlphaFoldDB" id="A0A327NMD7"/>
<evidence type="ECO:0000256" key="2">
    <source>
        <dbReference type="ARBA" id="ARBA00022525"/>
    </source>
</evidence>
<evidence type="ECO:0000256" key="4">
    <source>
        <dbReference type="SAM" id="MobiDB-lite"/>
    </source>
</evidence>
<name>A0A327NMD7_9BACT</name>
<dbReference type="OrthoDB" id="9773411at2"/>
<evidence type="ECO:0000313" key="7">
    <source>
        <dbReference type="Proteomes" id="UP000249016"/>
    </source>
</evidence>
<dbReference type="SUPFAM" id="SSF117074">
    <property type="entry name" value="Hypothetical protein PA1324"/>
    <property type="match status" value="4"/>
</dbReference>
<dbReference type="InterPro" id="IPR033764">
    <property type="entry name" value="Sdr_B"/>
</dbReference>
<reference evidence="6 7" key="1">
    <citation type="submission" date="2018-06" db="EMBL/GenBank/DDBJ databases">
        <title>Spirosoma sp. HMF3257 Genome sequencing and assembly.</title>
        <authorList>
            <person name="Kang H."/>
            <person name="Cha I."/>
            <person name="Kim H."/>
            <person name="Kang J."/>
            <person name="Joh K."/>
        </authorList>
    </citation>
    <scope>NUCLEOTIDE SEQUENCE [LARGE SCALE GENOMIC DNA]</scope>
    <source>
        <strain evidence="6 7">HMF3257</strain>
    </source>
</reference>
<feature type="region of interest" description="Disordered" evidence="4">
    <location>
        <begin position="234"/>
        <end position="266"/>
    </location>
</feature>
<keyword evidence="2" id="KW-0964">Secreted</keyword>
<protein>
    <recommendedName>
        <fullName evidence="5">SD-repeat containing protein B domain-containing protein</fullName>
    </recommendedName>
</protein>
<dbReference type="EMBL" id="QLII01000001">
    <property type="protein sequence ID" value="RAI73768.1"/>
    <property type="molecule type" value="Genomic_DNA"/>
</dbReference>
<dbReference type="Pfam" id="PF17210">
    <property type="entry name" value="SdrD_B"/>
    <property type="match status" value="4"/>
</dbReference>
<feature type="domain" description="SD-repeat containing protein B" evidence="5">
    <location>
        <begin position="44"/>
        <end position="158"/>
    </location>
</feature>
<feature type="region of interest" description="Disordered" evidence="4">
    <location>
        <begin position="1"/>
        <end position="30"/>
    </location>
</feature>
<comment type="caution">
    <text evidence="6">The sequence shown here is derived from an EMBL/GenBank/DDBJ whole genome shotgun (WGS) entry which is preliminary data.</text>
</comment>
<dbReference type="Proteomes" id="UP000249016">
    <property type="component" value="Unassembled WGS sequence"/>
</dbReference>
<feature type="domain" description="SD-repeat containing protein B" evidence="5">
    <location>
        <begin position="281"/>
        <end position="395"/>
    </location>
</feature>
<feature type="domain" description="SD-repeat containing protein B" evidence="5">
    <location>
        <begin position="164"/>
        <end position="276"/>
    </location>
</feature>